<comment type="caution">
    <text evidence="3">The sequence shown here is derived from an EMBL/GenBank/DDBJ whole genome shotgun (WGS) entry which is preliminary data.</text>
</comment>
<dbReference type="PANTHER" id="PTHR30437:SF6">
    <property type="entry name" value="TRANSCRIPTION ELONGATION FACTOR GREB"/>
    <property type="match status" value="1"/>
</dbReference>
<dbReference type="InterPro" id="IPR036953">
    <property type="entry name" value="GreA/GreB_C_sf"/>
</dbReference>
<keyword evidence="3" id="KW-0808">Transferase</keyword>
<reference evidence="3 4" key="1">
    <citation type="submission" date="2018-09" db="EMBL/GenBank/DDBJ databases">
        <title>Sphingomonas sp. DAC4.</title>
        <authorList>
            <person name="Seo T."/>
        </authorList>
    </citation>
    <scope>NUCLEOTIDE SEQUENCE [LARGE SCALE GENOMIC DNA]</scope>
    <source>
        <strain evidence="3 4">DAC4</strain>
    </source>
</reference>
<dbReference type="EMBL" id="QXTF01000002">
    <property type="protein sequence ID" value="RIX29237.1"/>
    <property type="molecule type" value="Genomic_DNA"/>
</dbReference>
<evidence type="ECO:0000313" key="3">
    <source>
        <dbReference type="EMBL" id="RIX29237.1"/>
    </source>
</evidence>
<keyword evidence="3" id="KW-0418">Kinase</keyword>
<sequence length="161" mass="17693">MSVAFRRESDEEHLEPRFELPIPPGPNLVTARGLRQIQERNDAIEARLKTKLPEEERKDVLRDARYWRQRLVSAQVAPTADGEQVAIGTRVTFVRDGQTRTIDLVGHDESEPAANRIAFTAPLARALAGAGVGDELEFAGSDKPLRVTAITVVPDAEEAAS</sequence>
<dbReference type="RefSeq" id="WP_119533125.1">
    <property type="nucleotide sequence ID" value="NZ_QXTF01000002.1"/>
</dbReference>
<feature type="domain" description="Transcription elongation factor GreA/GreB C-terminal" evidence="2">
    <location>
        <begin position="83"/>
        <end position="148"/>
    </location>
</feature>
<dbReference type="GO" id="GO:0006354">
    <property type="term" value="P:DNA-templated transcription elongation"/>
    <property type="evidence" value="ECO:0007669"/>
    <property type="project" value="TreeGrafter"/>
</dbReference>
<name>A0A418PZR0_9SPHN</name>
<evidence type="ECO:0000256" key="1">
    <source>
        <dbReference type="SAM" id="MobiDB-lite"/>
    </source>
</evidence>
<protein>
    <submittedName>
        <fullName evidence="3">Nucleoside-diphosphate kinase</fullName>
    </submittedName>
</protein>
<dbReference type="OrthoDB" id="8537952at2"/>
<evidence type="ECO:0000313" key="4">
    <source>
        <dbReference type="Proteomes" id="UP000285023"/>
    </source>
</evidence>
<proteinExistence type="predicted"/>
<organism evidence="3 4">
    <name type="scientific">Sphingomonas edaphi</name>
    <dbReference type="NCBI Taxonomy" id="2315689"/>
    <lineage>
        <taxon>Bacteria</taxon>
        <taxon>Pseudomonadati</taxon>
        <taxon>Pseudomonadota</taxon>
        <taxon>Alphaproteobacteria</taxon>
        <taxon>Sphingomonadales</taxon>
        <taxon>Sphingomonadaceae</taxon>
        <taxon>Sphingomonas</taxon>
    </lineage>
</organism>
<dbReference type="GO" id="GO:0016301">
    <property type="term" value="F:kinase activity"/>
    <property type="evidence" value="ECO:0007669"/>
    <property type="project" value="UniProtKB-KW"/>
</dbReference>
<feature type="region of interest" description="Disordered" evidence="1">
    <location>
        <begin position="1"/>
        <end position="25"/>
    </location>
</feature>
<dbReference type="GO" id="GO:0070063">
    <property type="term" value="F:RNA polymerase binding"/>
    <property type="evidence" value="ECO:0007669"/>
    <property type="project" value="InterPro"/>
</dbReference>
<evidence type="ECO:0000259" key="2">
    <source>
        <dbReference type="Pfam" id="PF01272"/>
    </source>
</evidence>
<dbReference type="InterPro" id="IPR001437">
    <property type="entry name" value="Tscrpt_elong_fac_GreA/B_C"/>
</dbReference>
<gene>
    <name evidence="3" type="ORF">D3M59_07980</name>
</gene>
<dbReference type="Pfam" id="PF01272">
    <property type="entry name" value="GreA_GreB"/>
    <property type="match status" value="1"/>
</dbReference>
<dbReference type="InterPro" id="IPR023459">
    <property type="entry name" value="Tscrpt_elong_fac_GreA/B_fam"/>
</dbReference>
<dbReference type="PANTHER" id="PTHR30437">
    <property type="entry name" value="TRANSCRIPTION ELONGATION FACTOR GREA"/>
    <property type="match status" value="1"/>
</dbReference>
<dbReference type="AlphaFoldDB" id="A0A418PZR0"/>
<dbReference type="GO" id="GO:0032784">
    <property type="term" value="P:regulation of DNA-templated transcription elongation"/>
    <property type="evidence" value="ECO:0007669"/>
    <property type="project" value="InterPro"/>
</dbReference>
<dbReference type="GO" id="GO:0003677">
    <property type="term" value="F:DNA binding"/>
    <property type="evidence" value="ECO:0007669"/>
    <property type="project" value="InterPro"/>
</dbReference>
<dbReference type="Gene3D" id="3.10.50.30">
    <property type="entry name" value="Transcription elongation factor, GreA/GreB, C-terminal domain"/>
    <property type="match status" value="1"/>
</dbReference>
<dbReference type="SUPFAM" id="SSF54534">
    <property type="entry name" value="FKBP-like"/>
    <property type="match status" value="1"/>
</dbReference>
<dbReference type="Proteomes" id="UP000285023">
    <property type="component" value="Unassembled WGS sequence"/>
</dbReference>
<feature type="compositionally biased region" description="Basic and acidic residues" evidence="1">
    <location>
        <begin position="1"/>
        <end position="18"/>
    </location>
</feature>
<keyword evidence="4" id="KW-1185">Reference proteome</keyword>
<accession>A0A418PZR0</accession>